<dbReference type="Proteomes" id="UP000018208">
    <property type="component" value="Unassembled WGS sequence"/>
</dbReference>
<reference evidence="1 2" key="1">
    <citation type="journal article" date="2014" name="PLoS Genet.">
        <title>The Genome of Spironucleus salmonicida Highlights a Fish Pathogen Adapted to Fluctuating Environments.</title>
        <authorList>
            <person name="Xu F."/>
            <person name="Jerlstrom-Hultqvist J."/>
            <person name="Einarsson E."/>
            <person name="Astvaldsson A."/>
            <person name="Svard S.G."/>
            <person name="Andersson J.O."/>
        </authorList>
    </citation>
    <scope>NUCLEOTIDE SEQUENCE</scope>
    <source>
        <strain evidence="2">ATCC 50377</strain>
    </source>
</reference>
<reference evidence="2" key="2">
    <citation type="submission" date="2020-12" db="EMBL/GenBank/DDBJ databases">
        <title>New Spironucleus salmonicida genome in near-complete chromosomes.</title>
        <authorList>
            <person name="Xu F."/>
            <person name="Kurt Z."/>
            <person name="Jimenez-Gonzalez A."/>
            <person name="Astvaldsson A."/>
            <person name="Andersson J.O."/>
            <person name="Svard S.G."/>
        </authorList>
    </citation>
    <scope>NUCLEOTIDE SEQUENCE</scope>
    <source>
        <strain evidence="2">ATCC 50377</strain>
    </source>
</reference>
<dbReference type="EMBL" id="KI546169">
    <property type="protein sequence ID" value="EST41591.1"/>
    <property type="molecule type" value="Genomic_DNA"/>
</dbReference>
<sequence length="99" mass="11720">MERTFWTSQELQTLEQHKLNLLIAAQILNRPIRACELKLQAIQDARKPAWLRHIDSDFSGIFQDLNRLTETRRPIYNVFLPTSGPGDDFFKQLDQMKYE</sequence>
<evidence type="ECO:0000313" key="2">
    <source>
        <dbReference type="EMBL" id="KAH0569629.1"/>
    </source>
</evidence>
<dbReference type="VEuPathDB" id="GiardiaDB:SS50377_28585"/>
<evidence type="ECO:0000313" key="1">
    <source>
        <dbReference type="EMBL" id="EST41591.1"/>
    </source>
</evidence>
<proteinExistence type="predicted"/>
<evidence type="ECO:0000313" key="3">
    <source>
        <dbReference type="Proteomes" id="UP000018208"/>
    </source>
</evidence>
<keyword evidence="3" id="KW-1185">Reference proteome</keyword>
<accession>V6LD35</accession>
<gene>
    <name evidence="1" type="ORF">SS50377_18932</name>
    <name evidence="2" type="ORF">SS50377_28585</name>
</gene>
<protein>
    <submittedName>
        <fullName evidence="1">Uncharacterized protein</fullName>
    </submittedName>
</protein>
<organism evidence="1">
    <name type="scientific">Spironucleus salmonicida</name>
    <dbReference type="NCBI Taxonomy" id="348837"/>
    <lineage>
        <taxon>Eukaryota</taxon>
        <taxon>Metamonada</taxon>
        <taxon>Diplomonadida</taxon>
        <taxon>Hexamitidae</taxon>
        <taxon>Hexamitinae</taxon>
        <taxon>Spironucleus</taxon>
    </lineage>
</organism>
<dbReference type="EMBL" id="AUWU02000009">
    <property type="protein sequence ID" value="KAH0569629.1"/>
    <property type="molecule type" value="Genomic_DNA"/>
</dbReference>
<name>V6LD35_9EUKA</name>
<dbReference type="AlphaFoldDB" id="V6LD35"/>